<evidence type="ECO:0000259" key="1">
    <source>
        <dbReference type="Pfam" id="PF07728"/>
    </source>
</evidence>
<proteinExistence type="predicted"/>
<dbReference type="PANTHER" id="PTHR37291:SF1">
    <property type="entry name" value="TYPE IV METHYL-DIRECTED RESTRICTION ENZYME ECOKMCRB SUBUNIT"/>
    <property type="match status" value="1"/>
</dbReference>
<dbReference type="KEGG" id="hla:Hlac_3352"/>
<evidence type="ECO:0000313" key="4">
    <source>
        <dbReference type="Proteomes" id="UP000000740"/>
    </source>
</evidence>
<gene>
    <name evidence="3" type="ordered locus">Hlac_3352</name>
</gene>
<dbReference type="GO" id="GO:0016887">
    <property type="term" value="F:ATP hydrolysis activity"/>
    <property type="evidence" value="ECO:0007669"/>
    <property type="project" value="InterPro"/>
</dbReference>
<reference evidence="3 4" key="1">
    <citation type="journal article" date="2016" name="Stand. Genomic Sci.">
        <title>Complete genome sequence of the Antarctic Halorubrum lacusprofundi type strain ACAM 34.</title>
        <authorList>
            <person name="Anderson I.J."/>
            <person name="DasSarma P."/>
            <person name="Lucas S."/>
            <person name="Copeland A."/>
            <person name="Lapidus A."/>
            <person name="Del Rio T.G."/>
            <person name="Tice H."/>
            <person name="Dalin E."/>
            <person name="Bruce D.C."/>
            <person name="Goodwin L."/>
            <person name="Pitluck S."/>
            <person name="Sims D."/>
            <person name="Brettin T.S."/>
            <person name="Detter J.C."/>
            <person name="Han C.S."/>
            <person name="Larimer F."/>
            <person name="Hauser L."/>
            <person name="Land M."/>
            <person name="Ivanova N."/>
            <person name="Richardson P."/>
            <person name="Cavicchioli R."/>
            <person name="DasSarma S."/>
            <person name="Woese C.R."/>
            <person name="Kyrpides N.C."/>
        </authorList>
    </citation>
    <scope>NUCLEOTIDE SEQUENCE [LARGE SCALE GENOMIC DNA]</scope>
    <source>
        <strain evidence="4">ATCC 49239 / DSM 5036 / JCM 8891 / ACAM 34</strain>
    </source>
</reference>
<dbReference type="Gene3D" id="3.40.50.300">
    <property type="entry name" value="P-loop containing nucleotide triphosphate hydrolases"/>
    <property type="match status" value="1"/>
</dbReference>
<keyword evidence="3" id="KW-0614">Plasmid</keyword>
<keyword evidence="4" id="KW-1185">Reference proteome</keyword>
<dbReference type="HOGENOM" id="CLU_371587_0_0_2"/>
<organism evidence="3 4">
    <name type="scientific">Halorubrum lacusprofundi (strain ATCC 49239 / DSM 5036 / JCM 8891 / ACAM 34)</name>
    <dbReference type="NCBI Taxonomy" id="416348"/>
    <lineage>
        <taxon>Archaea</taxon>
        <taxon>Methanobacteriati</taxon>
        <taxon>Methanobacteriota</taxon>
        <taxon>Stenosarchaea group</taxon>
        <taxon>Halobacteria</taxon>
        <taxon>Halobacteriales</taxon>
        <taxon>Haloferacaceae</taxon>
        <taxon>Halorubrum</taxon>
    </lineage>
</organism>
<dbReference type="InterPro" id="IPR011704">
    <property type="entry name" value="ATPase_dyneun-rel_AAA"/>
</dbReference>
<dbReference type="InterPro" id="IPR046894">
    <property type="entry name" value="MTaX1"/>
</dbReference>
<dbReference type="PANTHER" id="PTHR37291">
    <property type="entry name" value="5-METHYLCYTOSINE-SPECIFIC RESTRICTION ENZYME B"/>
    <property type="match status" value="1"/>
</dbReference>
<dbReference type="Proteomes" id="UP000000740">
    <property type="component" value="Plasmid pHLAC01"/>
</dbReference>
<dbReference type="Pfam" id="PF20296">
    <property type="entry name" value="MTaX1"/>
    <property type="match status" value="1"/>
</dbReference>
<dbReference type="SUPFAM" id="SSF52540">
    <property type="entry name" value="P-loop containing nucleoside triphosphate hydrolases"/>
    <property type="match status" value="1"/>
</dbReference>
<dbReference type="Pfam" id="PF07728">
    <property type="entry name" value="AAA_5"/>
    <property type="match status" value="1"/>
</dbReference>
<accession>B9LWN1</accession>
<evidence type="ECO:0000259" key="2">
    <source>
        <dbReference type="Pfam" id="PF20296"/>
    </source>
</evidence>
<feature type="domain" description="Methylase-associated X1" evidence="2">
    <location>
        <begin position="4"/>
        <end position="69"/>
    </location>
</feature>
<dbReference type="REBASE" id="20087">
    <property type="entry name" value="Hla49239McrBP"/>
</dbReference>
<protein>
    <submittedName>
        <fullName evidence="3">ATPase associated with various cellular activities AAA_5</fullName>
    </submittedName>
</protein>
<feature type="domain" description="ATPase dynein-related AAA" evidence="1">
    <location>
        <begin position="436"/>
        <end position="608"/>
    </location>
</feature>
<dbReference type="EMBL" id="CP001367">
    <property type="protein sequence ID" value="ACM58872.1"/>
    <property type="molecule type" value="Genomic_DNA"/>
</dbReference>
<geneLocation type="plasmid" evidence="3 4">
    <name>pHLAC01</name>
</geneLocation>
<dbReference type="GO" id="GO:0005524">
    <property type="term" value="F:ATP binding"/>
    <property type="evidence" value="ECO:0007669"/>
    <property type="project" value="InterPro"/>
</dbReference>
<dbReference type="AlphaFoldDB" id="B9LWN1"/>
<dbReference type="eggNOG" id="arCOG03779">
    <property type="taxonomic scope" value="Archaea"/>
</dbReference>
<dbReference type="InterPro" id="IPR052934">
    <property type="entry name" value="Methyl-DNA_Rec/Restrict_Enz"/>
</dbReference>
<dbReference type="InterPro" id="IPR027417">
    <property type="entry name" value="P-loop_NTPase"/>
</dbReference>
<evidence type="ECO:0000313" key="3">
    <source>
        <dbReference type="EMBL" id="ACM58872.1"/>
    </source>
</evidence>
<sequence length="748" mass="84428">MLGGYHEHHEVFAFWDDDLHEEYGSVSPLQVQAETIGKAMSEGLATQQRATAGLGGETVIVAKPGRVAEALQMRDRLIQIRSLLNTHLPEGWRENGSRAQTIERVVDVFLEDTPRDLPTTERREKSQEIVAEELDITVGTVEGKFRGDLWEDREQPSEGYQKGYLDPILEEIETEWRDDRENEVEDLLDEEGPDHPLLNYIRENESSISISTYSAPPEHWLTSTRYNAIAFADDDQDLYDELSSGDVILFYSEAEPASEELEEQPAGLIGAAIIDDKYTKEEDWWWKEYEGDEDLPLVAAFDRVFYTGAIDDLDFDLENPITEKDDSELREDLGSLTAGLLDISTAHSICHDALDERMPVEDTLAHFTDIDGSSEVIRPLALIAEMASNLREAPPVNIHTEFYGSIDDDLLEGLHFPDGEQEILDQIEAALHAGKNIILTGPPGTGKTEIAQRVTNKLAQKYPWLYSDSEMTTATSDWSTFDTVGGYMPDQDEETDGNLSFSSGIVLNRYKDRKTEKQVNEPLVIDELNRADIDKAFGQLFTVLSGQSVQLPYTKDNEEVEITSANALDDLPRSHQYVVPESWVIFATMNTYDKTSLYEMSYAFMRRFSFIPIDVPELPEADDPDEEDKLLELMNEYLSSWDGIEAEDEELIAVARVWRNTNNPVDARAIGPAIVKDILSTITQYPGSDTNLETRLTNAVISYIFPQLEGVPERRKIVNSIKASPEVTEEKIKEAGKEILQINFEDDE</sequence>
<name>B9LWN1_HALLT</name>